<reference evidence="2" key="1">
    <citation type="submission" date="2025-08" db="UniProtKB">
        <authorList>
            <consortium name="RefSeq"/>
        </authorList>
    </citation>
    <scope>IDENTIFICATION</scope>
    <source>
        <tissue evidence="2">Total insect</tissue>
    </source>
</reference>
<protein>
    <submittedName>
        <fullName evidence="2">Uncharacterized protein LOC117643727</fullName>
    </submittedName>
</protein>
<dbReference type="InParanoid" id="A0A6P8YWW3"/>
<dbReference type="KEGG" id="tpal:117643727"/>
<dbReference type="OrthoDB" id="10449217at2759"/>
<evidence type="ECO:0000313" key="1">
    <source>
        <dbReference type="Proteomes" id="UP000515158"/>
    </source>
</evidence>
<dbReference type="AlphaFoldDB" id="A0A6P8YWW3"/>
<gene>
    <name evidence="2" type="primary">LOC117643727</name>
</gene>
<dbReference type="Proteomes" id="UP000515158">
    <property type="component" value="Unplaced"/>
</dbReference>
<accession>A0A6P8YWW3</accession>
<keyword evidence="1" id="KW-1185">Reference proteome</keyword>
<name>A0A6P8YWW3_THRPL</name>
<proteinExistence type="predicted"/>
<sequence length="242" mass="27969">MAILQRLLKSALCCEKTLLVPTSRCMSGLQSRLSLSTNSNSIQSNGEWNGNASTNIIMNLSSSSSDPKKLSFNSLLQRIDVAILPMSPVERLIKLQLPTISKHVSLEMPTTKASLTNVHINQKVIEYQAPQRGKVIKQLAVHMLNVRRRKMKKHQRKKWLKKFRILRMTVSKKRRMARETIFLSGLEEEMKLAESFNAEQYAAEKIKLAYRPLPQKEEWVRPLPWEFQPLYFNSDAYKKSKK</sequence>
<dbReference type="GeneID" id="117643727"/>
<dbReference type="RefSeq" id="XP_034238682.1">
    <property type="nucleotide sequence ID" value="XM_034382791.1"/>
</dbReference>
<organism evidence="2">
    <name type="scientific">Thrips palmi</name>
    <name type="common">Melon thrips</name>
    <dbReference type="NCBI Taxonomy" id="161013"/>
    <lineage>
        <taxon>Eukaryota</taxon>
        <taxon>Metazoa</taxon>
        <taxon>Ecdysozoa</taxon>
        <taxon>Arthropoda</taxon>
        <taxon>Hexapoda</taxon>
        <taxon>Insecta</taxon>
        <taxon>Pterygota</taxon>
        <taxon>Neoptera</taxon>
        <taxon>Paraneoptera</taxon>
        <taxon>Thysanoptera</taxon>
        <taxon>Terebrantia</taxon>
        <taxon>Thripoidea</taxon>
        <taxon>Thripidae</taxon>
        <taxon>Thrips</taxon>
    </lineage>
</organism>
<evidence type="ECO:0000313" key="2">
    <source>
        <dbReference type="RefSeq" id="XP_034238682.1"/>
    </source>
</evidence>